<accession>A0ABP7UNU9</accession>
<evidence type="ECO:0000313" key="3">
    <source>
        <dbReference type="Proteomes" id="UP001501469"/>
    </source>
</evidence>
<evidence type="ECO:0000256" key="1">
    <source>
        <dbReference type="SAM" id="MobiDB-lite"/>
    </source>
</evidence>
<evidence type="ECO:0000313" key="2">
    <source>
        <dbReference type="EMBL" id="GAA4048686.1"/>
    </source>
</evidence>
<sequence length="264" mass="28239">MDTPTNTSLENFVERHRADFDTHEPRPDLWAALEQQLSPVAPAMRLSDEPLAATAAPVVAAEEWAAPAASIATAAVGHANWFQRYGVAAALALLVFAAGASEAWKSRSVGAEVAVVAAPAAKLGSVDTEPDAALYQGGNPTSLTAAEHTTGADSQLVRAVRGMEAYYTNQLARRQTELSQLSGPGMVAMNADWQHELASLDSSYRVLKMQLLQHPQPDAVLTAMNRNLQVRLDILDRQLNLSNTPTEADPNAGAYVLADSRRSE</sequence>
<gene>
    <name evidence="2" type="ORF">GCM10022409_38980</name>
</gene>
<feature type="region of interest" description="Disordered" evidence="1">
    <location>
        <begin position="243"/>
        <end position="264"/>
    </location>
</feature>
<dbReference type="RefSeq" id="WP_345057942.1">
    <property type="nucleotide sequence ID" value="NZ_BAABDK010000030.1"/>
</dbReference>
<evidence type="ECO:0008006" key="4">
    <source>
        <dbReference type="Google" id="ProtNLM"/>
    </source>
</evidence>
<name>A0ABP7UNU9_9BACT</name>
<reference evidence="3" key="1">
    <citation type="journal article" date="2019" name="Int. J. Syst. Evol. Microbiol.">
        <title>The Global Catalogue of Microorganisms (GCM) 10K type strain sequencing project: providing services to taxonomists for standard genome sequencing and annotation.</title>
        <authorList>
            <consortium name="The Broad Institute Genomics Platform"/>
            <consortium name="The Broad Institute Genome Sequencing Center for Infectious Disease"/>
            <person name="Wu L."/>
            <person name="Ma J."/>
        </authorList>
    </citation>
    <scope>NUCLEOTIDE SEQUENCE [LARGE SCALE GENOMIC DNA]</scope>
    <source>
        <strain evidence="3">JCM 17225</strain>
    </source>
</reference>
<organism evidence="2 3">
    <name type="scientific">Hymenobacter glaciei</name>
    <dbReference type="NCBI Taxonomy" id="877209"/>
    <lineage>
        <taxon>Bacteria</taxon>
        <taxon>Pseudomonadati</taxon>
        <taxon>Bacteroidota</taxon>
        <taxon>Cytophagia</taxon>
        <taxon>Cytophagales</taxon>
        <taxon>Hymenobacteraceae</taxon>
        <taxon>Hymenobacter</taxon>
    </lineage>
</organism>
<dbReference type="Proteomes" id="UP001501469">
    <property type="component" value="Unassembled WGS sequence"/>
</dbReference>
<proteinExistence type="predicted"/>
<keyword evidence="3" id="KW-1185">Reference proteome</keyword>
<comment type="caution">
    <text evidence="2">The sequence shown here is derived from an EMBL/GenBank/DDBJ whole genome shotgun (WGS) entry which is preliminary data.</text>
</comment>
<dbReference type="EMBL" id="BAABDK010000030">
    <property type="protein sequence ID" value="GAA4048686.1"/>
    <property type="molecule type" value="Genomic_DNA"/>
</dbReference>
<protein>
    <recommendedName>
        <fullName evidence="4">Anti-sigma factor</fullName>
    </recommendedName>
</protein>